<evidence type="ECO:0000313" key="3">
    <source>
        <dbReference type="EMBL" id="PVD38104.1"/>
    </source>
</evidence>
<dbReference type="GO" id="GO:0005525">
    <property type="term" value="F:GTP binding"/>
    <property type="evidence" value="ECO:0007669"/>
    <property type="project" value="UniProtKB-KW"/>
</dbReference>
<evidence type="ECO:0000256" key="2">
    <source>
        <dbReference type="ARBA" id="ARBA00023134"/>
    </source>
</evidence>
<dbReference type="OrthoDB" id="8830751at2759"/>
<dbReference type="InterPro" id="IPR001806">
    <property type="entry name" value="Small_GTPase"/>
</dbReference>
<proteinExistence type="predicted"/>
<dbReference type="GO" id="GO:0003924">
    <property type="term" value="F:GTPase activity"/>
    <property type="evidence" value="ECO:0007669"/>
    <property type="project" value="InterPro"/>
</dbReference>
<dbReference type="PROSITE" id="PS51419">
    <property type="entry name" value="RAB"/>
    <property type="match status" value="1"/>
</dbReference>
<dbReference type="AlphaFoldDB" id="A0A2T7PXF9"/>
<dbReference type="Proteomes" id="UP000245119">
    <property type="component" value="Linkage Group LG1"/>
</dbReference>
<comment type="caution">
    <text evidence="3">The sequence shown here is derived from an EMBL/GenBank/DDBJ whole genome shotgun (WGS) entry which is preliminary data.</text>
</comment>
<dbReference type="SMART" id="SM00175">
    <property type="entry name" value="RAB"/>
    <property type="match status" value="1"/>
</dbReference>
<keyword evidence="4" id="KW-1185">Reference proteome</keyword>
<gene>
    <name evidence="3" type="ORF">C0Q70_00715</name>
</gene>
<dbReference type="FunFam" id="3.40.50.300:FF:001447">
    <property type="entry name" value="Ras-related protein Rab-1B"/>
    <property type="match status" value="1"/>
</dbReference>
<keyword evidence="1" id="KW-0547">Nucleotide-binding</keyword>
<dbReference type="SMART" id="SM00174">
    <property type="entry name" value="RHO"/>
    <property type="match status" value="1"/>
</dbReference>
<dbReference type="SUPFAM" id="SSF52540">
    <property type="entry name" value="P-loop containing nucleoside triphosphate hydrolases"/>
    <property type="match status" value="1"/>
</dbReference>
<organism evidence="3 4">
    <name type="scientific">Pomacea canaliculata</name>
    <name type="common">Golden apple snail</name>
    <dbReference type="NCBI Taxonomy" id="400727"/>
    <lineage>
        <taxon>Eukaryota</taxon>
        <taxon>Metazoa</taxon>
        <taxon>Spiralia</taxon>
        <taxon>Lophotrochozoa</taxon>
        <taxon>Mollusca</taxon>
        <taxon>Gastropoda</taxon>
        <taxon>Caenogastropoda</taxon>
        <taxon>Architaenioglossa</taxon>
        <taxon>Ampullarioidea</taxon>
        <taxon>Ampullariidae</taxon>
        <taxon>Pomacea</taxon>
    </lineage>
</organism>
<evidence type="ECO:0000313" key="4">
    <source>
        <dbReference type="Proteomes" id="UP000245119"/>
    </source>
</evidence>
<dbReference type="Gene3D" id="3.40.50.300">
    <property type="entry name" value="P-loop containing nucleotide triphosphate hydrolases"/>
    <property type="match status" value="1"/>
</dbReference>
<dbReference type="STRING" id="400727.A0A2T7PXF9"/>
<keyword evidence="2" id="KW-0342">GTP-binding</keyword>
<name>A0A2T7PXF9_POMCA</name>
<dbReference type="EMBL" id="PZQS01000001">
    <property type="protein sequence ID" value="PVD38104.1"/>
    <property type="molecule type" value="Genomic_DNA"/>
</dbReference>
<protein>
    <submittedName>
        <fullName evidence="3">Uncharacterized protein</fullName>
    </submittedName>
</protein>
<evidence type="ECO:0000256" key="1">
    <source>
        <dbReference type="ARBA" id="ARBA00022741"/>
    </source>
</evidence>
<dbReference type="InterPro" id="IPR050227">
    <property type="entry name" value="Rab"/>
</dbReference>
<dbReference type="InterPro" id="IPR005225">
    <property type="entry name" value="Small_GTP-bd"/>
</dbReference>
<dbReference type="PRINTS" id="PR00449">
    <property type="entry name" value="RASTRNSFRMNG"/>
</dbReference>
<dbReference type="NCBIfam" id="TIGR00231">
    <property type="entry name" value="small_GTP"/>
    <property type="match status" value="1"/>
</dbReference>
<accession>A0A2T7PXF9</accession>
<sequence>MVYLYTQWQDEDETQNQESEFSAGYQPTVGVDYGFKIQTVKNTDLRVHLWDLSGSAEYLDVRNELYCGSDAIFIVYDVTSPGSFEALESWVREANRYATGNPDIVIVGNKVDLKQKRVVSSVEAKDFALLHNYRIDFRMAPYLLLVLAKDFLPLTLADDLLLTLAAEFLLTDELAAIGVHVVRHHQDVQRDGQTQTVLGLSRVA</sequence>
<reference evidence="3 4" key="1">
    <citation type="submission" date="2018-04" db="EMBL/GenBank/DDBJ databases">
        <title>The genome of golden apple snail Pomacea canaliculata provides insight into stress tolerance and invasive adaptation.</title>
        <authorList>
            <person name="Liu C."/>
            <person name="Liu B."/>
            <person name="Ren Y."/>
            <person name="Zhang Y."/>
            <person name="Wang H."/>
            <person name="Li S."/>
            <person name="Jiang F."/>
            <person name="Yin L."/>
            <person name="Zhang G."/>
            <person name="Qian W."/>
            <person name="Fan W."/>
        </authorList>
    </citation>
    <scope>NUCLEOTIDE SEQUENCE [LARGE SCALE GENOMIC DNA]</scope>
    <source>
        <strain evidence="3">SZHN2017</strain>
        <tissue evidence="3">Muscle</tissue>
    </source>
</reference>
<dbReference type="PANTHER" id="PTHR47977">
    <property type="entry name" value="RAS-RELATED PROTEIN RAB"/>
    <property type="match status" value="1"/>
</dbReference>
<dbReference type="InterPro" id="IPR027417">
    <property type="entry name" value="P-loop_NTPase"/>
</dbReference>
<dbReference type="Pfam" id="PF00071">
    <property type="entry name" value="Ras"/>
    <property type="match status" value="1"/>
</dbReference>
<dbReference type="SMART" id="SM00173">
    <property type="entry name" value="RAS"/>
    <property type="match status" value="1"/>
</dbReference>